<dbReference type="EMBL" id="PDET01000002">
    <property type="protein sequence ID" value="PRD16970.1"/>
    <property type="molecule type" value="Genomic_DNA"/>
</dbReference>
<dbReference type="InterPro" id="IPR052558">
    <property type="entry name" value="Siderophore_Hydrolase_D"/>
</dbReference>
<evidence type="ECO:0000256" key="2">
    <source>
        <dbReference type="ARBA" id="ARBA00022801"/>
    </source>
</evidence>
<comment type="caution">
    <text evidence="3">The sequence shown here is derived from an EMBL/GenBank/DDBJ whole genome shotgun (WGS) entry which is preliminary data.</text>
</comment>
<evidence type="ECO:0000256" key="1">
    <source>
        <dbReference type="ARBA" id="ARBA00005622"/>
    </source>
</evidence>
<dbReference type="PANTHER" id="PTHR40841:SF2">
    <property type="entry name" value="SIDEROPHORE-DEGRADING ESTERASE (EUROFUNG)"/>
    <property type="match status" value="1"/>
</dbReference>
<dbReference type="OrthoDB" id="9784036at2"/>
<dbReference type="Proteomes" id="UP000239181">
    <property type="component" value="Unassembled WGS sequence"/>
</dbReference>
<organism evidence="3 4">
    <name type="scientific">Pantoea coffeiphila</name>
    <dbReference type="NCBI Taxonomy" id="1465635"/>
    <lineage>
        <taxon>Bacteria</taxon>
        <taxon>Pseudomonadati</taxon>
        <taxon>Pseudomonadota</taxon>
        <taxon>Gammaproteobacteria</taxon>
        <taxon>Enterobacterales</taxon>
        <taxon>Erwiniaceae</taxon>
        <taxon>Pantoea</taxon>
    </lineage>
</organism>
<dbReference type="SUPFAM" id="SSF53474">
    <property type="entry name" value="alpha/beta-Hydrolases"/>
    <property type="match status" value="1"/>
</dbReference>
<keyword evidence="2" id="KW-0378">Hydrolase</keyword>
<reference evidence="3 4" key="1">
    <citation type="submission" date="2017-10" db="EMBL/GenBank/DDBJ databases">
        <title>Draft genome of two endophytic bacteria isolated from 'guarana' Paullinia cupana (Mart.) Ducke.</title>
        <authorList>
            <person name="Siqueira K.A."/>
            <person name="Liotti R.G."/>
            <person name="Mendes T.A."/>
            <person name="Soares M.A."/>
        </authorList>
    </citation>
    <scope>NUCLEOTIDE SEQUENCE [LARGE SCALE GENOMIC DNA]</scope>
    <source>
        <strain evidence="3 4">342</strain>
    </source>
</reference>
<dbReference type="Gene3D" id="3.40.50.1820">
    <property type="entry name" value="alpha/beta hydrolase"/>
    <property type="match status" value="1"/>
</dbReference>
<evidence type="ECO:0000313" key="4">
    <source>
        <dbReference type="Proteomes" id="UP000239181"/>
    </source>
</evidence>
<dbReference type="RefSeq" id="WP_105591552.1">
    <property type="nucleotide sequence ID" value="NZ_PDET01000002.1"/>
</dbReference>
<keyword evidence="4" id="KW-1185">Reference proteome</keyword>
<proteinExistence type="inferred from homology"/>
<dbReference type="InterPro" id="IPR029058">
    <property type="entry name" value="AB_hydrolase_fold"/>
</dbReference>
<dbReference type="Pfam" id="PF00756">
    <property type="entry name" value="Esterase"/>
    <property type="match status" value="1"/>
</dbReference>
<comment type="similarity">
    <text evidence="1">Belongs to the esterase D family.</text>
</comment>
<protein>
    <submittedName>
        <fullName evidence="3">Salmochelin siderophore protein IroE</fullName>
    </submittedName>
</protein>
<dbReference type="GO" id="GO:0016788">
    <property type="term" value="F:hydrolase activity, acting on ester bonds"/>
    <property type="evidence" value="ECO:0007669"/>
    <property type="project" value="TreeGrafter"/>
</dbReference>
<dbReference type="PANTHER" id="PTHR40841">
    <property type="entry name" value="SIDEROPHORE TRIACETYLFUSARININE C ESTERASE"/>
    <property type="match status" value="1"/>
</dbReference>
<sequence>MSHRPDRRQICRVIARLGVFTIMLLGAGNSFARPNLTPLGPNIADRGSAYYHFTVRQFDSADGRRHYKVWTAIPDKAPPASGYPLLYLLDGNAAMDKLSDDLLRQLSAGTPPVLVAVGYQTDLPFDQLARTYDYTPAHWRDRQNRGGREGGGSAAFRQLLTQTIAPQVEKGLPIDAQRRGLWGHSYGGLLVLDSFLSAPSFNDYFAASPSVAQDDFVLLKRLGAVTKDEAKGRRLHLLEGDGDLPRPGEEHRPDALAAVRVAVAELSDNGVGVTWQLFPGLRHGEMFPASLRSALLQMAEVQ</sequence>
<gene>
    <name evidence="3" type="ORF">CQW29_04735</name>
</gene>
<dbReference type="AlphaFoldDB" id="A0A2S9IGR7"/>
<name>A0A2S9IGR7_9GAMM</name>
<evidence type="ECO:0000313" key="3">
    <source>
        <dbReference type="EMBL" id="PRD16970.1"/>
    </source>
</evidence>
<accession>A0A2S9IGR7</accession>
<dbReference type="InterPro" id="IPR000801">
    <property type="entry name" value="Esterase-like"/>
</dbReference>